<name>A0AAE1BW94_PETCI</name>
<gene>
    <name evidence="1" type="ORF">Pcinc_035593</name>
</gene>
<sequence length="119" mass="13612">MQELEKNVSRHTYHRNVLPGFKPSSTTTYLKGGQGSSTISLRTYMKHLRCGYRHFQEGAGQVPWLPSQTNQEFRDRLHLITTSRLAATSNYLQAQHSEGWRRRCGLVSEIIEGAALPWP</sequence>
<keyword evidence="2" id="KW-1185">Reference proteome</keyword>
<reference evidence="1" key="1">
    <citation type="submission" date="2023-10" db="EMBL/GenBank/DDBJ databases">
        <title>Genome assemblies of two species of porcelain crab, Petrolisthes cinctipes and Petrolisthes manimaculis (Anomura: Porcellanidae).</title>
        <authorList>
            <person name="Angst P."/>
        </authorList>
    </citation>
    <scope>NUCLEOTIDE SEQUENCE</scope>
    <source>
        <strain evidence="1">PB745_01</strain>
        <tissue evidence="1">Gill</tissue>
    </source>
</reference>
<dbReference type="EMBL" id="JAWQEG010005382">
    <property type="protein sequence ID" value="KAK3858202.1"/>
    <property type="molecule type" value="Genomic_DNA"/>
</dbReference>
<protein>
    <submittedName>
        <fullName evidence="1">Uncharacterized protein</fullName>
    </submittedName>
</protein>
<accession>A0AAE1BW94</accession>
<evidence type="ECO:0000313" key="2">
    <source>
        <dbReference type="Proteomes" id="UP001286313"/>
    </source>
</evidence>
<dbReference type="Proteomes" id="UP001286313">
    <property type="component" value="Unassembled WGS sequence"/>
</dbReference>
<organism evidence="1 2">
    <name type="scientific">Petrolisthes cinctipes</name>
    <name type="common">Flat porcelain crab</name>
    <dbReference type="NCBI Taxonomy" id="88211"/>
    <lineage>
        <taxon>Eukaryota</taxon>
        <taxon>Metazoa</taxon>
        <taxon>Ecdysozoa</taxon>
        <taxon>Arthropoda</taxon>
        <taxon>Crustacea</taxon>
        <taxon>Multicrustacea</taxon>
        <taxon>Malacostraca</taxon>
        <taxon>Eumalacostraca</taxon>
        <taxon>Eucarida</taxon>
        <taxon>Decapoda</taxon>
        <taxon>Pleocyemata</taxon>
        <taxon>Anomura</taxon>
        <taxon>Galatheoidea</taxon>
        <taxon>Porcellanidae</taxon>
        <taxon>Petrolisthes</taxon>
    </lineage>
</organism>
<comment type="caution">
    <text evidence="1">The sequence shown here is derived from an EMBL/GenBank/DDBJ whole genome shotgun (WGS) entry which is preliminary data.</text>
</comment>
<dbReference type="AlphaFoldDB" id="A0AAE1BW94"/>
<evidence type="ECO:0000313" key="1">
    <source>
        <dbReference type="EMBL" id="KAK3858202.1"/>
    </source>
</evidence>
<proteinExistence type="predicted"/>